<dbReference type="Proteomes" id="UP000245624">
    <property type="component" value="Unassembled WGS sequence"/>
</dbReference>
<proteinExistence type="predicted"/>
<sequence length="66" mass="7970">MIAETSVVKICRLQREQRDPKTPQESDFLFLRRRRPCSRKAKYFDEGVSQADNWIVRPSYPIKWNK</sequence>
<keyword evidence="2" id="KW-1185">Reference proteome</keyword>
<evidence type="ECO:0000313" key="2">
    <source>
        <dbReference type="Proteomes" id="UP000245624"/>
    </source>
</evidence>
<dbReference type="AlphaFoldDB" id="A0A317L1Z9"/>
<comment type="caution">
    <text evidence="1">The sequence shown here is derived from an EMBL/GenBank/DDBJ whole genome shotgun (WGS) entry which is preliminary data.</text>
</comment>
<evidence type="ECO:0000313" key="1">
    <source>
        <dbReference type="EMBL" id="PWU69553.1"/>
    </source>
</evidence>
<name>A0A317L1Z9_9BACI</name>
<gene>
    <name evidence="1" type="ORF">DLJ74_06175</name>
</gene>
<reference evidence="1 2" key="1">
    <citation type="submission" date="2018-05" db="EMBL/GenBank/DDBJ databases">
        <title>Genomic analysis of Gracilibacillus dipsosauri DD1 reveals novel features of a salt-tolerant amylase.</title>
        <authorList>
            <person name="Deutch C.E."/>
            <person name="Yang S."/>
        </authorList>
    </citation>
    <scope>NUCLEOTIDE SEQUENCE [LARGE SCALE GENOMIC DNA]</scope>
    <source>
        <strain evidence="1 2">DD1</strain>
    </source>
</reference>
<protein>
    <submittedName>
        <fullName evidence="1">Uncharacterized protein</fullName>
    </submittedName>
</protein>
<organism evidence="1 2">
    <name type="scientific">Gracilibacillus dipsosauri</name>
    <dbReference type="NCBI Taxonomy" id="178340"/>
    <lineage>
        <taxon>Bacteria</taxon>
        <taxon>Bacillati</taxon>
        <taxon>Bacillota</taxon>
        <taxon>Bacilli</taxon>
        <taxon>Bacillales</taxon>
        <taxon>Bacillaceae</taxon>
        <taxon>Gracilibacillus</taxon>
    </lineage>
</organism>
<accession>A0A317L1Z9</accession>
<dbReference type="EMBL" id="QGTD01000005">
    <property type="protein sequence ID" value="PWU69553.1"/>
    <property type="molecule type" value="Genomic_DNA"/>
</dbReference>